<dbReference type="AlphaFoldDB" id="A0A926EYV5"/>
<dbReference type="PROSITE" id="PS50126">
    <property type="entry name" value="S1"/>
    <property type="match status" value="1"/>
</dbReference>
<dbReference type="InterPro" id="IPR018974">
    <property type="entry name" value="Tex-like_N"/>
</dbReference>
<dbReference type="InterPro" id="IPR037027">
    <property type="entry name" value="YqgF/RNaseH-like_dom_sf"/>
</dbReference>
<organism evidence="2 3">
    <name type="scientific">Wansuia hejianensis</name>
    <dbReference type="NCBI Taxonomy" id="2763667"/>
    <lineage>
        <taxon>Bacteria</taxon>
        <taxon>Bacillati</taxon>
        <taxon>Bacillota</taxon>
        <taxon>Clostridia</taxon>
        <taxon>Lachnospirales</taxon>
        <taxon>Lachnospiraceae</taxon>
        <taxon>Wansuia</taxon>
    </lineage>
</organism>
<dbReference type="SUPFAM" id="SSF50249">
    <property type="entry name" value="Nucleic acid-binding proteins"/>
    <property type="match status" value="1"/>
</dbReference>
<dbReference type="Gene3D" id="3.30.420.140">
    <property type="entry name" value="YqgF/RNase H-like domain"/>
    <property type="match status" value="1"/>
</dbReference>
<dbReference type="Pfam" id="PF17674">
    <property type="entry name" value="HHH_9"/>
    <property type="match status" value="1"/>
</dbReference>
<dbReference type="InterPro" id="IPR006641">
    <property type="entry name" value="YqgF/RNaseH-like_dom"/>
</dbReference>
<dbReference type="FunFam" id="2.40.50.140:FF:000051">
    <property type="entry name" value="RNA-binding transcriptional accessory protein"/>
    <property type="match status" value="1"/>
</dbReference>
<evidence type="ECO:0000313" key="2">
    <source>
        <dbReference type="EMBL" id="MBC8590057.1"/>
    </source>
</evidence>
<gene>
    <name evidence="2" type="ORF">H8689_02750</name>
</gene>
<dbReference type="FunFam" id="3.30.420.140:FF:000001">
    <property type="entry name" value="RNA-binding transcriptional accessory protein"/>
    <property type="match status" value="1"/>
</dbReference>
<dbReference type="SUPFAM" id="SSF158832">
    <property type="entry name" value="Tex N-terminal region-like"/>
    <property type="match status" value="1"/>
</dbReference>
<dbReference type="Gene3D" id="1.10.3500.10">
    <property type="entry name" value="Tex N-terminal region-like"/>
    <property type="match status" value="1"/>
</dbReference>
<feature type="domain" description="S1 motif" evidence="1">
    <location>
        <begin position="628"/>
        <end position="697"/>
    </location>
</feature>
<dbReference type="InterPro" id="IPR012337">
    <property type="entry name" value="RNaseH-like_sf"/>
</dbReference>
<dbReference type="Gene3D" id="1.10.150.310">
    <property type="entry name" value="Tex RuvX-like domain-like"/>
    <property type="match status" value="1"/>
</dbReference>
<dbReference type="InterPro" id="IPR041692">
    <property type="entry name" value="HHH_9"/>
</dbReference>
<evidence type="ECO:0000259" key="1">
    <source>
        <dbReference type="PROSITE" id="PS50126"/>
    </source>
</evidence>
<dbReference type="InterPro" id="IPR055179">
    <property type="entry name" value="Tex-like_central_region"/>
</dbReference>
<dbReference type="InterPro" id="IPR044146">
    <property type="entry name" value="S1_Tex"/>
</dbReference>
<dbReference type="Pfam" id="PF16921">
    <property type="entry name" value="Tex_YqgF"/>
    <property type="match status" value="1"/>
</dbReference>
<dbReference type="GO" id="GO:0005737">
    <property type="term" value="C:cytoplasm"/>
    <property type="evidence" value="ECO:0007669"/>
    <property type="project" value="UniProtKB-ARBA"/>
</dbReference>
<dbReference type="EMBL" id="JACRTK010000001">
    <property type="protein sequence ID" value="MBC8590057.1"/>
    <property type="molecule type" value="Genomic_DNA"/>
</dbReference>
<accession>A0A926EYV5</accession>
<dbReference type="GO" id="GO:0003735">
    <property type="term" value="F:structural constituent of ribosome"/>
    <property type="evidence" value="ECO:0007669"/>
    <property type="project" value="TreeGrafter"/>
</dbReference>
<dbReference type="SUPFAM" id="SSF47781">
    <property type="entry name" value="RuvA domain 2-like"/>
    <property type="match status" value="2"/>
</dbReference>
<name>A0A926EYV5_9FIRM</name>
<reference evidence="2 3" key="1">
    <citation type="submission" date="2020-08" db="EMBL/GenBank/DDBJ databases">
        <title>Genome public.</title>
        <authorList>
            <person name="Liu C."/>
            <person name="Sun Q."/>
        </authorList>
    </citation>
    <scope>NUCLEOTIDE SEQUENCE [LARGE SCALE GENOMIC DNA]</scope>
    <source>
        <strain evidence="2 3">NSJ-26</strain>
    </source>
</reference>
<keyword evidence="3" id="KW-1185">Reference proteome</keyword>
<dbReference type="InterPro" id="IPR003029">
    <property type="entry name" value="S1_domain"/>
</dbReference>
<sequence>MDILNILVDEFKLKKKHIENVIGLLDEGNTIPFIARYRKEQTGEMEDAIIRELSNRLNYLRNLETRKEEVIRLIHEQGKLTDELKLEIEKSTTLQRVEDLYRPYKQKRRTRATIAKERGLEGLSNIILEQNIHKNEFDNIVLSYINEEKGVNSKEEALQGAMDIIAEIVSDDANYRKDIKKIILSEGLIITEAVDKEETTVYDMYYDYKEPIKSIANHRILAINRGEKEKKLKVNIHINHDKVIDLIKDRVIVESNSPTFEYLNLSIEDGYKRLLYPSIEREIRSNLTERAEEEAIKVFSLNLEPLLMQPPIKGKMIMAIDPGYRTGCKVAIIDETGKYLDHEVVYPTEPQNQIEKTKIKLKKLIDKYNINIIAIGNGTASRETETLVAEILRELNRNIYYIIVSEAGASIYSASEVGIKEFPDLDVTIRGAISIGRRLQDPLAELVKIEPKHIGVGQYQHDLHQGKLNEALRGVVEDCVNRVGVDLNTASPSLLSYVAGISTRVANNLVNHREEKGRFENRKELLKVKGLGPKTFEQCAGFLRIPDGKDPLDNTGVHPESYDIASQLIGIDYKNMDIDQLSQSLEVGKPTLMDIIKELEKPGRDPRDEMPKPILRQDVLSLDDLKIDMVLKGTVRNVVDFGAFVDIGVKEDGLIHISQLSNRYIKHPKEVVVVGDIVEVKIIDIDKNRGRISLSMKGL</sequence>
<dbReference type="InterPro" id="IPR010994">
    <property type="entry name" value="RuvA_2-like"/>
</dbReference>
<dbReference type="InterPro" id="IPR023319">
    <property type="entry name" value="Tex-like_HTH_dom_sf"/>
</dbReference>
<dbReference type="InterPro" id="IPR050437">
    <property type="entry name" value="Ribos_protein_bS1-like"/>
</dbReference>
<dbReference type="Pfam" id="PF22706">
    <property type="entry name" value="Tex_central_region"/>
    <property type="match status" value="1"/>
</dbReference>
<dbReference type="InterPro" id="IPR023323">
    <property type="entry name" value="Tex-like_dom_sf"/>
</dbReference>
<dbReference type="InterPro" id="IPR012340">
    <property type="entry name" value="NA-bd_OB-fold"/>
</dbReference>
<dbReference type="Proteomes" id="UP000601522">
    <property type="component" value="Unassembled WGS sequence"/>
</dbReference>
<dbReference type="PANTHER" id="PTHR10724">
    <property type="entry name" value="30S RIBOSOMAL PROTEIN S1"/>
    <property type="match status" value="1"/>
</dbReference>
<comment type="caution">
    <text evidence="2">The sequence shown here is derived from an EMBL/GenBank/DDBJ whole genome shotgun (WGS) entry which is preliminary data.</text>
</comment>
<dbReference type="Pfam" id="PF09371">
    <property type="entry name" value="Tex_N"/>
    <property type="match status" value="1"/>
</dbReference>
<protein>
    <submittedName>
        <fullName evidence="2">RNA-binding transcriptional accessory protein</fullName>
    </submittedName>
</protein>
<dbReference type="GO" id="GO:0006412">
    <property type="term" value="P:translation"/>
    <property type="evidence" value="ECO:0007669"/>
    <property type="project" value="TreeGrafter"/>
</dbReference>
<dbReference type="GO" id="GO:0003729">
    <property type="term" value="F:mRNA binding"/>
    <property type="evidence" value="ECO:0007669"/>
    <property type="project" value="TreeGrafter"/>
</dbReference>
<dbReference type="Gene3D" id="1.10.10.650">
    <property type="entry name" value="RuvA domain 2-like"/>
    <property type="match status" value="1"/>
</dbReference>
<dbReference type="Pfam" id="PF00575">
    <property type="entry name" value="S1"/>
    <property type="match status" value="1"/>
</dbReference>
<dbReference type="CDD" id="cd05685">
    <property type="entry name" value="S1_Tex"/>
    <property type="match status" value="1"/>
</dbReference>
<evidence type="ECO:0000313" key="3">
    <source>
        <dbReference type="Proteomes" id="UP000601522"/>
    </source>
</evidence>
<dbReference type="InterPro" id="IPR032639">
    <property type="entry name" value="Tex_YqgF"/>
</dbReference>
<proteinExistence type="predicted"/>
<dbReference type="FunFam" id="1.10.10.650:FF:000001">
    <property type="entry name" value="S1 RNA-binding domain 1"/>
    <property type="match status" value="1"/>
</dbReference>
<dbReference type="SMART" id="SM00732">
    <property type="entry name" value="YqgFc"/>
    <property type="match status" value="1"/>
</dbReference>
<dbReference type="SUPFAM" id="SSF53098">
    <property type="entry name" value="Ribonuclease H-like"/>
    <property type="match status" value="1"/>
</dbReference>
<dbReference type="GO" id="GO:0006139">
    <property type="term" value="P:nucleobase-containing compound metabolic process"/>
    <property type="evidence" value="ECO:0007669"/>
    <property type="project" value="InterPro"/>
</dbReference>
<dbReference type="Gene3D" id="2.40.50.140">
    <property type="entry name" value="Nucleic acid-binding proteins"/>
    <property type="match status" value="1"/>
</dbReference>
<dbReference type="SMART" id="SM00316">
    <property type="entry name" value="S1"/>
    <property type="match status" value="1"/>
</dbReference>
<dbReference type="PANTHER" id="PTHR10724:SF10">
    <property type="entry name" value="S1 RNA-BINDING DOMAIN-CONTAINING PROTEIN 1"/>
    <property type="match status" value="1"/>
</dbReference>
<dbReference type="RefSeq" id="WP_249322862.1">
    <property type="nucleotide sequence ID" value="NZ_JACRTK010000001.1"/>
</dbReference>
<dbReference type="Pfam" id="PF12836">
    <property type="entry name" value="HHH_3"/>
    <property type="match status" value="1"/>
</dbReference>